<comment type="caution">
    <text evidence="12">The sequence shown here is derived from an EMBL/GenBank/DDBJ whole genome shotgun (WGS) entry which is preliminary data.</text>
</comment>
<keyword evidence="7" id="KW-0238">DNA-binding</keyword>
<keyword evidence="6" id="KW-0378">Hydrolase</keyword>
<dbReference type="Gene3D" id="1.10.150.20">
    <property type="entry name" value="5' to 3' exonuclease, C-terminal subdomain"/>
    <property type="match status" value="1"/>
</dbReference>
<keyword evidence="13" id="KW-1185">Reference proteome</keyword>
<evidence type="ECO:0000259" key="11">
    <source>
        <dbReference type="SMART" id="SM00891"/>
    </source>
</evidence>
<dbReference type="SUPFAM" id="SSF52980">
    <property type="entry name" value="Restriction endonuclease-like"/>
    <property type="match status" value="1"/>
</dbReference>
<evidence type="ECO:0000256" key="8">
    <source>
        <dbReference type="ARBA" id="ARBA00023204"/>
    </source>
</evidence>
<dbReference type="InterPro" id="IPR011335">
    <property type="entry name" value="Restrct_endonuc-II-like"/>
</dbReference>
<dbReference type="InterPro" id="IPR006166">
    <property type="entry name" value="ERCC4_domain"/>
</dbReference>
<proteinExistence type="inferred from homology"/>
<evidence type="ECO:0000256" key="6">
    <source>
        <dbReference type="ARBA" id="ARBA00022801"/>
    </source>
</evidence>
<dbReference type="FunFam" id="3.40.50.10130:FF:000002">
    <property type="entry name" value="DNA repair endonuclease XPF"/>
    <property type="match status" value="1"/>
</dbReference>
<organism evidence="12 13">
    <name type="scientific">Cadophora malorum</name>
    <dbReference type="NCBI Taxonomy" id="108018"/>
    <lineage>
        <taxon>Eukaryota</taxon>
        <taxon>Fungi</taxon>
        <taxon>Dikarya</taxon>
        <taxon>Ascomycota</taxon>
        <taxon>Pezizomycotina</taxon>
        <taxon>Leotiomycetes</taxon>
        <taxon>Helotiales</taxon>
        <taxon>Ploettnerulaceae</taxon>
        <taxon>Cadophora</taxon>
    </lineage>
</organism>
<dbReference type="InterPro" id="IPR010994">
    <property type="entry name" value="RuvA_2-like"/>
</dbReference>
<dbReference type="NCBIfam" id="TIGR00596">
    <property type="entry name" value="rad1"/>
    <property type="match status" value="1"/>
</dbReference>
<dbReference type="PANTHER" id="PTHR10150:SF0">
    <property type="entry name" value="DNA REPAIR ENDONUCLEASE XPF"/>
    <property type="match status" value="1"/>
</dbReference>
<evidence type="ECO:0000256" key="10">
    <source>
        <dbReference type="SAM" id="MobiDB-lite"/>
    </source>
</evidence>
<evidence type="ECO:0000313" key="13">
    <source>
        <dbReference type="Proteomes" id="UP000664132"/>
    </source>
</evidence>
<keyword evidence="8" id="KW-0234">DNA repair</keyword>
<feature type="domain" description="ERCC4" evidence="11">
    <location>
        <begin position="705"/>
        <end position="785"/>
    </location>
</feature>
<dbReference type="PANTHER" id="PTHR10150">
    <property type="entry name" value="DNA REPAIR ENDONUCLEASE XPF"/>
    <property type="match status" value="1"/>
</dbReference>
<evidence type="ECO:0000313" key="12">
    <source>
        <dbReference type="EMBL" id="KAG4424093.1"/>
    </source>
</evidence>
<evidence type="ECO:0000256" key="2">
    <source>
        <dbReference type="ARBA" id="ARBA00010015"/>
    </source>
</evidence>
<dbReference type="SMART" id="SM00891">
    <property type="entry name" value="ERCC4"/>
    <property type="match status" value="1"/>
</dbReference>
<dbReference type="SUPFAM" id="SSF47781">
    <property type="entry name" value="RuvA domain 2-like"/>
    <property type="match status" value="1"/>
</dbReference>
<dbReference type="GO" id="GO:0003684">
    <property type="term" value="F:damaged DNA binding"/>
    <property type="evidence" value="ECO:0007669"/>
    <property type="project" value="TreeGrafter"/>
</dbReference>
<sequence length="937" mass="105285">MSSGNGDQQQPVKLSLPLKYQQEIFQELRQKDELVVIARGLGLLRLVTNLLHSYDAAGNNLILLVGAEDRENGWIGEALAEHAAISMAPRARGLSVVNTDVMSVGTREKMYSQGGIFSVTSRILVVDLLTSLLNPETITGLVVLHADRIVATSLEAFILRIYRQRNKVGFLKAFSDNPEPFATGFSPLSTMMRNLFLRNVSLWPRFQVTVGQALEGKKKAEVIELEVPMSESMRDIQNAIMECVEVSISDLKKSNSGLEMEDWNLDSALHKQFDMVVRRQLDPVWHRVSWKTKQIVNDLGVLRGMLHSLLTYDAVSFNRHLDTILAAHSPPPGSTRQNQSPWLFLDAAHTIFDTAKRRVYTGKAAQGATESLDSLRPVLEEQPKWAVLAEVLEEIDRDLYFNPTVRDDSNGSILIMCSDTNQCRQLRDYLQNMHVRTEATEKDGDEEAKHEPSATVMMRRKLRNYFKWKKEFAKVSAELFKENQNSLNGTTETKSSSGSYRGKQPPNKRRRVRGGGNAGIGPTRAANGSIIASEDKPLEVATLMTEIQPTETEAAQKEDIIADPLDDMEDFYQLYDTQDLVVIHAYDGDMDEHVLEEVKPRYIIMYEPDTSFVRRVEVYRSSHNDRNVRVYFLYYGGSVEEQRYLSSVRREKDAFTRLIKEKSSMSVVMTLDAHGIEDPEDAFLRTINTRIAGGGRLAATAQPPRVVVDVREFRSSLPSLLHGRSMVIVPCMLTVGDYILSPSICIERKSIKDLISSFKDGRLYTQAETMQLHYKCPMLLIEFDQNKSFTLEPFADLSGTLNSVSASNATSDLQSKLVLLTLAFPRLRIIWSSSPYQTAEIFESLKTQEPEPDPIAAVRIGLEGGQKAEDQSFNREPQDMLRIVPGVTGKNIKNLVVEMGSLREVANASVNELEPAVGREAGRAIHRFFNKSVLGDE</sequence>
<protein>
    <recommendedName>
        <fullName evidence="11">ERCC4 domain-containing protein</fullName>
    </recommendedName>
</protein>
<dbReference type="InterPro" id="IPR006167">
    <property type="entry name" value="XPF"/>
</dbReference>
<dbReference type="GO" id="GO:0000014">
    <property type="term" value="F:single-stranded DNA endodeoxyribonuclease activity"/>
    <property type="evidence" value="ECO:0007669"/>
    <property type="project" value="TreeGrafter"/>
</dbReference>
<evidence type="ECO:0000256" key="5">
    <source>
        <dbReference type="ARBA" id="ARBA00022763"/>
    </source>
</evidence>
<evidence type="ECO:0000256" key="9">
    <source>
        <dbReference type="ARBA" id="ARBA00023242"/>
    </source>
</evidence>
<evidence type="ECO:0000256" key="4">
    <source>
        <dbReference type="ARBA" id="ARBA00022759"/>
    </source>
</evidence>
<keyword evidence="9" id="KW-0539">Nucleus</keyword>
<feature type="region of interest" description="Disordered" evidence="10">
    <location>
        <begin position="486"/>
        <end position="532"/>
    </location>
</feature>
<dbReference type="Pfam" id="PF02732">
    <property type="entry name" value="ERCC4"/>
    <property type="match status" value="1"/>
</dbReference>
<dbReference type="GO" id="GO:0000736">
    <property type="term" value="P:double-strand break repair via single-strand annealing, removal of nonhomologous ends"/>
    <property type="evidence" value="ECO:0007669"/>
    <property type="project" value="TreeGrafter"/>
</dbReference>
<dbReference type="OrthoDB" id="361020at2759"/>
<dbReference type="Gene3D" id="3.40.50.10130">
    <property type="match status" value="1"/>
</dbReference>
<gene>
    <name evidence="12" type="ORF">IFR04_002789</name>
</gene>
<dbReference type="CDD" id="cd20078">
    <property type="entry name" value="XPF_nuclease_XPF_euk"/>
    <property type="match status" value="1"/>
</dbReference>
<comment type="similarity">
    <text evidence="2">Belongs to the XPF family.</text>
</comment>
<accession>A0A8H7WFR8</accession>
<evidence type="ECO:0000256" key="1">
    <source>
        <dbReference type="ARBA" id="ARBA00004123"/>
    </source>
</evidence>
<dbReference type="EMBL" id="JAFJYH010000025">
    <property type="protein sequence ID" value="KAG4424093.1"/>
    <property type="molecule type" value="Genomic_DNA"/>
</dbReference>
<comment type="subcellular location">
    <subcellularLocation>
        <location evidence="1">Nucleus</location>
    </subcellularLocation>
</comment>
<name>A0A8H7WFR8_9HELO</name>
<keyword evidence="3" id="KW-0540">Nuclease</keyword>
<dbReference type="InterPro" id="IPR047520">
    <property type="entry name" value="XPF_nuclease"/>
</dbReference>
<dbReference type="GO" id="GO:1901255">
    <property type="term" value="P:nucleotide-excision repair involved in interstrand cross-link repair"/>
    <property type="evidence" value="ECO:0007669"/>
    <property type="project" value="TreeGrafter"/>
</dbReference>
<evidence type="ECO:0000256" key="7">
    <source>
        <dbReference type="ARBA" id="ARBA00023125"/>
    </source>
</evidence>
<keyword evidence="5" id="KW-0227">DNA damage</keyword>
<feature type="compositionally biased region" description="Polar residues" evidence="10">
    <location>
        <begin position="486"/>
        <end position="499"/>
    </location>
</feature>
<dbReference type="GO" id="GO:0000110">
    <property type="term" value="C:nucleotide-excision repair factor 1 complex"/>
    <property type="evidence" value="ECO:0007669"/>
    <property type="project" value="TreeGrafter"/>
</dbReference>
<dbReference type="AlphaFoldDB" id="A0A8H7WFR8"/>
<dbReference type="GO" id="GO:0000712">
    <property type="term" value="P:resolution of meiotic recombination intermediates"/>
    <property type="evidence" value="ECO:0007669"/>
    <property type="project" value="TreeGrafter"/>
</dbReference>
<dbReference type="Proteomes" id="UP000664132">
    <property type="component" value="Unassembled WGS sequence"/>
</dbReference>
<dbReference type="GO" id="GO:0003697">
    <property type="term" value="F:single-stranded DNA binding"/>
    <property type="evidence" value="ECO:0007669"/>
    <property type="project" value="InterPro"/>
</dbReference>
<reference evidence="12" key="1">
    <citation type="submission" date="2021-02" db="EMBL/GenBank/DDBJ databases">
        <title>Genome sequence Cadophora malorum strain M34.</title>
        <authorList>
            <person name="Stefanovic E."/>
            <person name="Vu D."/>
            <person name="Scully C."/>
            <person name="Dijksterhuis J."/>
            <person name="Roader J."/>
            <person name="Houbraken J."/>
        </authorList>
    </citation>
    <scope>NUCLEOTIDE SEQUENCE</scope>
    <source>
        <strain evidence="12">M34</strain>
    </source>
</reference>
<keyword evidence="4" id="KW-0255">Endonuclease</keyword>
<dbReference type="GO" id="GO:0000724">
    <property type="term" value="P:double-strand break repair via homologous recombination"/>
    <property type="evidence" value="ECO:0007669"/>
    <property type="project" value="TreeGrafter"/>
</dbReference>
<evidence type="ECO:0000256" key="3">
    <source>
        <dbReference type="ARBA" id="ARBA00022722"/>
    </source>
</evidence>